<dbReference type="AlphaFoldDB" id="A0A165E843"/>
<sequence>MIEELAVLVALMCSERLTFLVAQLLAVKSMSAYPPVPRRALCSIPSWLPWLHDLGHPRSSVARLLTRATSAIILCSCTH</sequence>
<reference evidence="1 2" key="1">
    <citation type="journal article" date="2016" name="Mol. Biol. Evol.">
        <title>Comparative Genomics of Early-Diverging Mushroom-Forming Fungi Provides Insights into the Origins of Lignocellulose Decay Capabilities.</title>
        <authorList>
            <person name="Nagy L.G."/>
            <person name="Riley R."/>
            <person name="Tritt A."/>
            <person name="Adam C."/>
            <person name="Daum C."/>
            <person name="Floudas D."/>
            <person name="Sun H."/>
            <person name="Yadav J.S."/>
            <person name="Pangilinan J."/>
            <person name="Larsson K.H."/>
            <person name="Matsuura K."/>
            <person name="Barry K."/>
            <person name="Labutti K."/>
            <person name="Kuo R."/>
            <person name="Ohm R.A."/>
            <person name="Bhattacharya S.S."/>
            <person name="Shirouzu T."/>
            <person name="Yoshinaga Y."/>
            <person name="Martin F.M."/>
            <person name="Grigoriev I.V."/>
            <person name="Hibbett D.S."/>
        </authorList>
    </citation>
    <scope>NUCLEOTIDE SEQUENCE [LARGE SCALE GENOMIC DNA]</scope>
    <source>
        <strain evidence="1 2">HHB12733</strain>
    </source>
</reference>
<evidence type="ECO:0000313" key="1">
    <source>
        <dbReference type="EMBL" id="KZT54303.1"/>
    </source>
</evidence>
<accession>A0A165E843</accession>
<keyword evidence="2" id="KW-1185">Reference proteome</keyword>
<organism evidence="1 2">
    <name type="scientific">Calocera cornea HHB12733</name>
    <dbReference type="NCBI Taxonomy" id="1353952"/>
    <lineage>
        <taxon>Eukaryota</taxon>
        <taxon>Fungi</taxon>
        <taxon>Dikarya</taxon>
        <taxon>Basidiomycota</taxon>
        <taxon>Agaricomycotina</taxon>
        <taxon>Dacrymycetes</taxon>
        <taxon>Dacrymycetales</taxon>
        <taxon>Dacrymycetaceae</taxon>
        <taxon>Calocera</taxon>
    </lineage>
</organism>
<name>A0A165E843_9BASI</name>
<protein>
    <submittedName>
        <fullName evidence="1">Uncharacterized protein</fullName>
    </submittedName>
</protein>
<evidence type="ECO:0000313" key="2">
    <source>
        <dbReference type="Proteomes" id="UP000076842"/>
    </source>
</evidence>
<proteinExistence type="predicted"/>
<dbReference type="EMBL" id="KV424017">
    <property type="protein sequence ID" value="KZT54303.1"/>
    <property type="molecule type" value="Genomic_DNA"/>
</dbReference>
<dbReference type="Proteomes" id="UP000076842">
    <property type="component" value="Unassembled WGS sequence"/>
</dbReference>
<gene>
    <name evidence="1" type="ORF">CALCODRAFT_500043</name>
</gene>
<dbReference type="InParanoid" id="A0A165E843"/>